<dbReference type="EMBL" id="JBBKAK010000001">
    <property type="protein sequence ID" value="MEJ8667599.1"/>
    <property type="molecule type" value="Genomic_DNA"/>
</dbReference>
<evidence type="ECO:0008006" key="3">
    <source>
        <dbReference type="Google" id="ProtNLM"/>
    </source>
</evidence>
<evidence type="ECO:0000313" key="1">
    <source>
        <dbReference type="EMBL" id="MEJ8667599.1"/>
    </source>
</evidence>
<gene>
    <name evidence="1" type="ORF">WKI71_00625</name>
</gene>
<comment type="caution">
    <text evidence="1">The sequence shown here is derived from an EMBL/GenBank/DDBJ whole genome shotgun (WGS) entry which is preliminary data.</text>
</comment>
<name>A0ABU8UFC4_9ACTN</name>
<organism evidence="1 2">
    <name type="scientific">Streptomyces machairae</name>
    <dbReference type="NCBI Taxonomy" id="3134109"/>
    <lineage>
        <taxon>Bacteria</taxon>
        <taxon>Bacillati</taxon>
        <taxon>Actinomycetota</taxon>
        <taxon>Actinomycetes</taxon>
        <taxon>Kitasatosporales</taxon>
        <taxon>Streptomycetaceae</taxon>
        <taxon>Streptomyces</taxon>
    </lineage>
</organism>
<protein>
    <recommendedName>
        <fullName evidence="3">ANTAR domain-containing protein</fullName>
    </recommendedName>
</protein>
<evidence type="ECO:0000313" key="2">
    <source>
        <dbReference type="Proteomes" id="UP001376459"/>
    </source>
</evidence>
<proteinExistence type="predicted"/>
<dbReference type="Proteomes" id="UP001376459">
    <property type="component" value="Unassembled WGS sequence"/>
</dbReference>
<sequence length="97" mass="9969">METETKATLAAALATGYVLGRTKKGKLAIGVASVLAGQGLLSPKELVSRALRMASESPQAAQLLDQVRGELMDSARTALSATADRRLGALAARCNSA</sequence>
<reference evidence="1 2" key="1">
    <citation type="submission" date="2024-03" db="EMBL/GenBank/DDBJ databases">
        <title>Novel Streptomyces species of biotechnological and ecological value are a feature of Machair soil.</title>
        <authorList>
            <person name="Prole J.R."/>
            <person name="Goodfellow M."/>
            <person name="Allenby N."/>
            <person name="Ward A.C."/>
        </authorList>
    </citation>
    <scope>NUCLEOTIDE SEQUENCE [LARGE SCALE GENOMIC DNA]</scope>
    <source>
        <strain evidence="1 2">MS1.AVA.1</strain>
    </source>
</reference>
<keyword evidence="2" id="KW-1185">Reference proteome</keyword>
<accession>A0ABU8UFC4</accession>